<feature type="coiled-coil region" evidence="4">
    <location>
        <begin position="278"/>
        <end position="316"/>
    </location>
</feature>
<feature type="domain" description="Hyaluronan-mediated motility receptor C-terminal" evidence="6">
    <location>
        <begin position="726"/>
        <end position="870"/>
    </location>
</feature>
<protein>
    <recommendedName>
        <fullName evidence="6">Hyaluronan-mediated motility receptor C-terminal domain-containing protein</fullName>
    </recommendedName>
</protein>
<dbReference type="GO" id="GO:0005540">
    <property type="term" value="F:hyaluronic acid binding"/>
    <property type="evidence" value="ECO:0007669"/>
    <property type="project" value="InterPro"/>
</dbReference>
<feature type="coiled-coil region" evidence="4">
    <location>
        <begin position="771"/>
        <end position="849"/>
    </location>
</feature>
<dbReference type="PANTHER" id="PTHR18956">
    <property type="entry name" value="HYALURONAN MEDIATED MOTILITY RECEPTOR"/>
    <property type="match status" value="1"/>
</dbReference>
<feature type="coiled-coil region" evidence="4">
    <location>
        <begin position="553"/>
        <end position="580"/>
    </location>
</feature>
<keyword evidence="2" id="KW-0963">Cytoplasm</keyword>
<dbReference type="InterPro" id="IPR031794">
    <property type="entry name" value="HMMR_C"/>
</dbReference>
<evidence type="ECO:0000256" key="2">
    <source>
        <dbReference type="ARBA" id="ARBA00022490"/>
    </source>
</evidence>
<organism evidence="7 8">
    <name type="scientific">Phaedon cochleariae</name>
    <name type="common">Mustard beetle</name>
    <dbReference type="NCBI Taxonomy" id="80249"/>
    <lineage>
        <taxon>Eukaryota</taxon>
        <taxon>Metazoa</taxon>
        <taxon>Ecdysozoa</taxon>
        <taxon>Arthropoda</taxon>
        <taxon>Hexapoda</taxon>
        <taxon>Insecta</taxon>
        <taxon>Pterygota</taxon>
        <taxon>Neoptera</taxon>
        <taxon>Endopterygota</taxon>
        <taxon>Coleoptera</taxon>
        <taxon>Polyphaga</taxon>
        <taxon>Cucujiformia</taxon>
        <taxon>Chrysomeloidea</taxon>
        <taxon>Chrysomelidae</taxon>
        <taxon>Chrysomelinae</taxon>
        <taxon>Chrysomelini</taxon>
        <taxon>Phaedon</taxon>
    </lineage>
</organism>
<dbReference type="OrthoDB" id="419631at2759"/>
<name>A0A9N9SF67_PHACE</name>
<accession>A0A9N9SF67</accession>
<comment type="subcellular location">
    <subcellularLocation>
        <location evidence="1">Cytoplasm</location>
        <location evidence="1">Cytoskeleton</location>
        <location evidence="1">Spindle</location>
    </subcellularLocation>
</comment>
<feature type="coiled-coil region" evidence="4">
    <location>
        <begin position="415"/>
        <end position="509"/>
    </location>
</feature>
<dbReference type="PANTHER" id="PTHR18956:SF6">
    <property type="entry name" value="HYALURONAN MEDIATED MOTILITY RECEPTOR"/>
    <property type="match status" value="1"/>
</dbReference>
<evidence type="ECO:0000259" key="6">
    <source>
        <dbReference type="Pfam" id="PF15908"/>
    </source>
</evidence>
<gene>
    <name evidence="7" type="ORF">PHAECO_LOCUS7470</name>
</gene>
<keyword evidence="4" id="KW-0175">Coiled coil</keyword>
<reference evidence="7" key="2">
    <citation type="submission" date="2022-10" db="EMBL/GenBank/DDBJ databases">
        <authorList>
            <consortium name="ENA_rothamsted_submissions"/>
            <consortium name="culmorum"/>
            <person name="King R."/>
        </authorList>
    </citation>
    <scope>NUCLEOTIDE SEQUENCE</scope>
</reference>
<keyword evidence="3" id="KW-0206">Cytoskeleton</keyword>
<feature type="coiled-coil region" evidence="4">
    <location>
        <begin position="86"/>
        <end position="187"/>
    </location>
</feature>
<evidence type="ECO:0000256" key="1">
    <source>
        <dbReference type="ARBA" id="ARBA00004186"/>
    </source>
</evidence>
<evidence type="ECO:0000313" key="8">
    <source>
        <dbReference type="Proteomes" id="UP001153737"/>
    </source>
</evidence>
<dbReference type="Pfam" id="PF15908">
    <property type="entry name" value="HMMR_C"/>
    <property type="match status" value="1"/>
</dbReference>
<dbReference type="EMBL" id="OU896709">
    <property type="protein sequence ID" value="CAG9819700.1"/>
    <property type="molecule type" value="Genomic_DNA"/>
</dbReference>
<evidence type="ECO:0000313" key="7">
    <source>
        <dbReference type="EMBL" id="CAG9819700.1"/>
    </source>
</evidence>
<evidence type="ECO:0000256" key="5">
    <source>
        <dbReference type="SAM" id="MobiDB-lite"/>
    </source>
</evidence>
<evidence type="ECO:0000256" key="3">
    <source>
        <dbReference type="ARBA" id="ARBA00023212"/>
    </source>
</evidence>
<evidence type="ECO:0000256" key="4">
    <source>
        <dbReference type="SAM" id="Coils"/>
    </source>
</evidence>
<dbReference type="InterPro" id="IPR026203">
    <property type="entry name" value="IHABP"/>
</dbReference>
<sequence length="890" mass="105541">MSFGKAKIQRFNEIKACAPSPATYLIELKNKPKGTILQQTDRSSEKTASNFDTVSTQSVPCFRTPVLLKKKGTKVPTQKPLKPKCLINESSEKEALREKIVECENKDVYIRDLTQQLEEINQQICDLKTQKHILDSEKAEYEKTIEGLKTQHETDLSTLKSKLEEKLSEVNDRKLELIQEILLLKNEFEEFRDVHLKQILEVKANCDEFPRLFKKSLEECRLMLEDKEFQLKYKETELNALEQNCIEIQNSHSLEIEKMKKDHLLEIQDMEFEMLKLMHEMQKERDIAACRIKEIEENMQIEILELKNNFKNEKQQIIFDSKNEIEQVQMKLELSNSLLKTEHDQKLQEVELDWKSKLENQQKESAAILKECQAISEYSIIECEIEKNKVISDLQHTTGELKTVLQKYDQLVLSFEDLNKKYSDLETHLATASKELIKTKEELQTELDNKNKQINKIKKENSAYEVTIRHSQTTIEVLTRRLIHSDKDVEQLKKELGQCEAKILEYEQKCLQISSDLKQAQMFNEELEMQYESSIQINRTEINDVGHKLHKKVDDYKKEVSELSRKLDAEKQMKNEIIQQVHDAFDMISRLKIELDNVEILHTQYKFELEQSQNELEDYHMREMDWNIIRDKLEHTIKDLEELLEVRHDEISDLKKKVVQLKETNDSYCQYSDYYQQKIKECESELVETGNIHKKYIEMSGKYDELSQKFEELELENSQNKCRISQLAMDSMRMEEWKEKYCKQEEEYNKLMRKYECSEKDKNAMVHPLKSEESDSERDQLLNRVHQLENELKEVSQKYADLAGHQNNKQKIKHLVDLKTKNEELVQNNTELEAKMKYHLKTIEKLKKENCDLKKCMKKNKLTKEDKENFGSPNRSLNSSRIESPFRDRN</sequence>
<feature type="coiled-coil region" evidence="4">
    <location>
        <begin position="696"/>
        <end position="723"/>
    </location>
</feature>
<dbReference type="AlphaFoldDB" id="A0A9N9SF67"/>
<feature type="coiled-coil region" evidence="4">
    <location>
        <begin position="630"/>
        <end position="657"/>
    </location>
</feature>
<feature type="coiled-coil region" evidence="4">
    <location>
        <begin position="224"/>
        <end position="251"/>
    </location>
</feature>
<feature type="compositionally biased region" description="Polar residues" evidence="5">
    <location>
        <begin position="871"/>
        <end position="882"/>
    </location>
</feature>
<reference evidence="7" key="1">
    <citation type="submission" date="2022-01" db="EMBL/GenBank/DDBJ databases">
        <authorList>
            <person name="King R."/>
        </authorList>
    </citation>
    <scope>NUCLEOTIDE SEQUENCE</scope>
</reference>
<keyword evidence="8" id="KW-1185">Reference proteome</keyword>
<dbReference type="Proteomes" id="UP001153737">
    <property type="component" value="Chromosome 3"/>
</dbReference>
<dbReference type="GO" id="GO:0005819">
    <property type="term" value="C:spindle"/>
    <property type="evidence" value="ECO:0007669"/>
    <property type="project" value="UniProtKB-SubCell"/>
</dbReference>
<feature type="region of interest" description="Disordered" evidence="5">
    <location>
        <begin position="862"/>
        <end position="890"/>
    </location>
</feature>
<proteinExistence type="predicted"/>